<proteinExistence type="predicted"/>
<reference evidence="3" key="1">
    <citation type="submission" date="2003-08" db="EMBL/GenBank/DDBJ databases">
        <authorList>
            <person name="Birren B."/>
            <person name="Nusbaum C."/>
            <person name="Abebe A."/>
            <person name="Abouelleil A."/>
            <person name="Adekoya E."/>
            <person name="Ait-zahra M."/>
            <person name="Allen N."/>
            <person name="Allen T."/>
            <person name="An P."/>
            <person name="Anderson M."/>
            <person name="Anderson S."/>
            <person name="Arachchi H."/>
            <person name="Armbruster J."/>
            <person name="Bachantsang P."/>
            <person name="Baldwin J."/>
            <person name="Barry A."/>
            <person name="Bayul T."/>
            <person name="Blitshsteyn B."/>
            <person name="Bloom T."/>
            <person name="Blye J."/>
            <person name="Boguslavskiy L."/>
            <person name="Borowsky M."/>
            <person name="Boukhgalter B."/>
            <person name="Brunache A."/>
            <person name="Butler J."/>
            <person name="Calixte N."/>
            <person name="Calvo S."/>
            <person name="Camarata J."/>
            <person name="Campo K."/>
            <person name="Chang J."/>
            <person name="Cheshatsang Y."/>
            <person name="Citroen M."/>
            <person name="Collymore A."/>
            <person name="Considine T."/>
            <person name="Cook A."/>
            <person name="Cooke P."/>
            <person name="Corum B."/>
            <person name="Cuomo C."/>
            <person name="David R."/>
            <person name="Dawoe T."/>
            <person name="Degray S."/>
            <person name="Dodge S."/>
            <person name="Dooley K."/>
            <person name="Dorje P."/>
            <person name="Dorjee K."/>
            <person name="Dorris L."/>
            <person name="Duffey N."/>
            <person name="Dupes A."/>
            <person name="Elkins T."/>
            <person name="Engels R."/>
            <person name="Erickson J."/>
            <person name="Farina A."/>
            <person name="Faro S."/>
            <person name="Ferreira P."/>
            <person name="Fischer H."/>
            <person name="Fitzgerald M."/>
            <person name="Foley K."/>
            <person name="Gage D."/>
            <person name="Galagan J."/>
            <person name="Gearin G."/>
            <person name="Gnerre S."/>
            <person name="Gnirke A."/>
            <person name="Goyette A."/>
            <person name="Graham J."/>
            <person name="Grandbois E."/>
            <person name="Gyaltsen K."/>
            <person name="Hafez N."/>
            <person name="Hagopian D."/>
            <person name="Hagos B."/>
            <person name="Hall J."/>
            <person name="Hatcher B."/>
            <person name="Heller A."/>
            <person name="Higgins H."/>
            <person name="Honan T."/>
            <person name="Horn A."/>
            <person name="Houde N."/>
            <person name="Hughes L."/>
            <person name="Hulme W."/>
            <person name="Husby E."/>
            <person name="Iliev I."/>
            <person name="Jaffe D."/>
            <person name="Jones C."/>
            <person name="Kamal M."/>
            <person name="Kamat A."/>
            <person name="Kamvysselis M."/>
            <person name="Karlsson E."/>
            <person name="Kells C."/>
            <person name="Kieu A."/>
            <person name="Kisner P."/>
            <person name="Kodira C."/>
            <person name="Kulbokas E."/>
            <person name="Labutti K."/>
            <person name="Lama D."/>
            <person name="Landers T."/>
            <person name="Leger J."/>
            <person name="Levine S."/>
            <person name="Lewis D."/>
            <person name="Lewis T."/>
            <person name="Lindblad-toh K."/>
            <person name="Liu X."/>
            <person name="Lokyitsang T."/>
            <person name="Lokyitsang Y."/>
            <person name="Lucien O."/>
            <person name="Lui A."/>
            <person name="Ma L.J."/>
            <person name="Mabbitt R."/>
            <person name="Macdonald J."/>
            <person name="Maclean C."/>
            <person name="Major J."/>
            <person name="Manning J."/>
            <person name="Marabella R."/>
            <person name="Maru K."/>
            <person name="Matthews C."/>
            <person name="Mauceli E."/>
            <person name="Mccarthy M."/>
            <person name="Mcdonough S."/>
            <person name="Mcghee T."/>
            <person name="Meldrim J."/>
            <person name="Meneus L."/>
            <person name="Mesirov J."/>
            <person name="Mihalev A."/>
            <person name="Mihova T."/>
            <person name="Mikkelsen T."/>
            <person name="Mlenga V."/>
            <person name="Moru K."/>
            <person name="Mozes J."/>
            <person name="Mulrain L."/>
            <person name="Munson G."/>
            <person name="Naylor J."/>
            <person name="Newes C."/>
            <person name="Nguyen C."/>
            <person name="Nguyen N."/>
            <person name="Nguyen T."/>
            <person name="Nicol R."/>
            <person name="Nielsen C."/>
            <person name="Nizzari M."/>
            <person name="Norbu C."/>
            <person name="Norbu N."/>
            <person name="O'donnell P."/>
            <person name="Okoawo O."/>
            <person name="O'leary S."/>
            <person name="Omotosho B."/>
            <person name="O'neill K."/>
            <person name="Osman S."/>
            <person name="Parker S."/>
            <person name="Perrin D."/>
            <person name="Phunkhang P."/>
            <person name="Piqani B."/>
            <person name="Purcell S."/>
            <person name="Rachupka T."/>
            <person name="Ramasamy U."/>
            <person name="Rameau R."/>
            <person name="Ray V."/>
            <person name="Raymond C."/>
            <person name="Retta R."/>
            <person name="Richardson S."/>
            <person name="Rise C."/>
            <person name="Rodriguez J."/>
            <person name="Rogers J."/>
            <person name="Rogov P."/>
            <person name="Rutman M."/>
            <person name="Schupbach R."/>
            <person name="Seaman C."/>
            <person name="Settipalli S."/>
            <person name="Sharpe T."/>
            <person name="Sheridan J."/>
            <person name="Sherpa N."/>
            <person name="Shi J."/>
            <person name="Smirnov S."/>
            <person name="Smith C."/>
            <person name="Sougnez C."/>
            <person name="Spencer B."/>
            <person name="Stalker J."/>
            <person name="Stange-thomann N."/>
            <person name="Stavropoulos S."/>
            <person name="Stetson K."/>
            <person name="Stone C."/>
            <person name="Stone S."/>
            <person name="Stubbs M."/>
            <person name="Talamas J."/>
            <person name="Tchuinga P."/>
            <person name="Tenzing P."/>
            <person name="Tesfaye S."/>
            <person name="Theodore J."/>
            <person name="Thoulutsang Y."/>
            <person name="Topham K."/>
            <person name="Towey S."/>
            <person name="Tsamla T."/>
            <person name="Tsomo N."/>
            <person name="Vallee D."/>
            <person name="Vassiliev H."/>
            <person name="Venkataraman V."/>
            <person name="Vinson J."/>
            <person name="Vo A."/>
            <person name="Wade C."/>
            <person name="Wang S."/>
            <person name="Wangchuk T."/>
            <person name="Wangdi T."/>
            <person name="Whittaker C."/>
            <person name="Wilkinson J."/>
            <person name="Wu Y."/>
            <person name="Wyman D."/>
            <person name="Yadav S."/>
            <person name="Yang S."/>
            <person name="Yang X."/>
            <person name="Yeager S."/>
            <person name="Yee E."/>
            <person name="Young G."/>
            <person name="Zainoun J."/>
            <person name="Zembeck L."/>
            <person name="Zimmer A."/>
            <person name="Zody M."/>
            <person name="Lander E."/>
        </authorList>
    </citation>
    <scope>NUCLEOTIDE SEQUENCE [LARGE SCALE GENOMIC DNA]</scope>
</reference>
<dbReference type="AlphaFoldDB" id="H2YY23"/>
<evidence type="ECO:0000256" key="1">
    <source>
        <dbReference type="SAM" id="MobiDB-lite"/>
    </source>
</evidence>
<organism evidence="2 3">
    <name type="scientific">Ciona savignyi</name>
    <name type="common">Pacific transparent sea squirt</name>
    <dbReference type="NCBI Taxonomy" id="51511"/>
    <lineage>
        <taxon>Eukaryota</taxon>
        <taxon>Metazoa</taxon>
        <taxon>Chordata</taxon>
        <taxon>Tunicata</taxon>
        <taxon>Ascidiacea</taxon>
        <taxon>Phlebobranchia</taxon>
        <taxon>Cionidae</taxon>
        <taxon>Ciona</taxon>
    </lineage>
</organism>
<dbReference type="HOGENOM" id="CLU_2009022_0_0_1"/>
<dbReference type="GeneTree" id="ENSGT00940000154875"/>
<dbReference type="Ensembl" id="ENSCSAVT00000010359.1">
    <property type="protein sequence ID" value="ENSCSAVP00000010234.1"/>
    <property type="gene ID" value="ENSCSAVG00000006033.1"/>
</dbReference>
<name>H2YY23_CIOSA</name>
<evidence type="ECO:0000313" key="3">
    <source>
        <dbReference type="Proteomes" id="UP000007875"/>
    </source>
</evidence>
<sequence>MSNELNEVGTSDDDSSDYDDDDIDNYYNNNEDFAESENDTDNENAKSNNNDVKKLIQELEHFNSKSMSVDATNEFLSNDCEKASRVISISPAMSRLVLQATRWKLAVIKTRVGITAEKLKLLDE</sequence>
<feature type="compositionally biased region" description="Acidic residues" evidence="1">
    <location>
        <begin position="10"/>
        <end position="24"/>
    </location>
</feature>
<reference evidence="2" key="2">
    <citation type="submission" date="2025-08" db="UniProtKB">
        <authorList>
            <consortium name="Ensembl"/>
        </authorList>
    </citation>
    <scope>IDENTIFICATION</scope>
</reference>
<dbReference type="Proteomes" id="UP000007875">
    <property type="component" value="Unassembled WGS sequence"/>
</dbReference>
<evidence type="ECO:0000313" key="2">
    <source>
        <dbReference type="Ensembl" id="ENSCSAVP00000010234.1"/>
    </source>
</evidence>
<feature type="compositionally biased region" description="Acidic residues" evidence="1">
    <location>
        <begin position="32"/>
        <end position="42"/>
    </location>
</feature>
<protein>
    <submittedName>
        <fullName evidence="2">Uncharacterized protein</fullName>
    </submittedName>
</protein>
<keyword evidence="3" id="KW-1185">Reference proteome</keyword>
<reference evidence="2" key="3">
    <citation type="submission" date="2025-09" db="UniProtKB">
        <authorList>
            <consortium name="Ensembl"/>
        </authorList>
    </citation>
    <scope>IDENTIFICATION</scope>
</reference>
<feature type="region of interest" description="Disordered" evidence="1">
    <location>
        <begin position="1"/>
        <end position="49"/>
    </location>
</feature>
<accession>H2YY23</accession>